<comment type="caution">
    <text evidence="1">The sequence shown here is derived from an EMBL/GenBank/DDBJ whole genome shotgun (WGS) entry which is preliminary data.</text>
</comment>
<evidence type="ECO:0000313" key="2">
    <source>
        <dbReference type="Proteomes" id="UP000602745"/>
    </source>
</evidence>
<proteinExistence type="predicted"/>
<keyword evidence="2" id="KW-1185">Reference proteome</keyword>
<protein>
    <submittedName>
        <fullName evidence="1">Uncharacterized protein</fullName>
    </submittedName>
</protein>
<dbReference type="AlphaFoldDB" id="A0A8J2YE86"/>
<dbReference type="RefSeq" id="WP_188408741.1">
    <property type="nucleotide sequence ID" value="NZ_BMCP01000001.1"/>
</dbReference>
<dbReference type="EMBL" id="BMCP01000001">
    <property type="protein sequence ID" value="GGE36065.1"/>
    <property type="molecule type" value="Genomic_DNA"/>
</dbReference>
<name>A0A8J2YE86_9RHOB</name>
<evidence type="ECO:0000313" key="1">
    <source>
        <dbReference type="EMBL" id="GGE36065.1"/>
    </source>
</evidence>
<sequence length="54" mass="5736">MTDTGGTSDAQARVDAAAARMEELMAWAMEVNVQFAEAQVPYKTGSTIAQSTRA</sequence>
<gene>
    <name evidence="1" type="ORF">GCM10007276_11920</name>
</gene>
<dbReference type="Proteomes" id="UP000602745">
    <property type="component" value="Unassembled WGS sequence"/>
</dbReference>
<reference evidence="1" key="1">
    <citation type="journal article" date="2014" name="Int. J. Syst. Evol. Microbiol.">
        <title>Complete genome sequence of Corynebacterium casei LMG S-19264T (=DSM 44701T), isolated from a smear-ripened cheese.</title>
        <authorList>
            <consortium name="US DOE Joint Genome Institute (JGI-PGF)"/>
            <person name="Walter F."/>
            <person name="Albersmeier A."/>
            <person name="Kalinowski J."/>
            <person name="Ruckert C."/>
        </authorList>
    </citation>
    <scope>NUCLEOTIDE SEQUENCE</scope>
    <source>
        <strain evidence="1">CCM 7684</strain>
    </source>
</reference>
<accession>A0A8J2YE86</accession>
<organism evidence="1 2">
    <name type="scientific">Agaricicola taiwanensis</name>
    <dbReference type="NCBI Taxonomy" id="591372"/>
    <lineage>
        <taxon>Bacteria</taxon>
        <taxon>Pseudomonadati</taxon>
        <taxon>Pseudomonadota</taxon>
        <taxon>Alphaproteobacteria</taxon>
        <taxon>Rhodobacterales</taxon>
        <taxon>Paracoccaceae</taxon>
        <taxon>Agaricicola</taxon>
    </lineage>
</organism>
<reference evidence="1" key="2">
    <citation type="submission" date="2020-09" db="EMBL/GenBank/DDBJ databases">
        <authorList>
            <person name="Sun Q."/>
            <person name="Sedlacek I."/>
        </authorList>
    </citation>
    <scope>NUCLEOTIDE SEQUENCE</scope>
    <source>
        <strain evidence="1">CCM 7684</strain>
    </source>
</reference>